<dbReference type="HOGENOM" id="CLU_039613_37_0_6"/>
<dbReference type="GO" id="GO:0006351">
    <property type="term" value="P:DNA-templated transcription"/>
    <property type="evidence" value="ECO:0007669"/>
    <property type="project" value="TreeGrafter"/>
</dbReference>
<evidence type="ECO:0000256" key="4">
    <source>
        <dbReference type="ARBA" id="ARBA00023163"/>
    </source>
</evidence>
<dbReference type="STRING" id="167879.CPS_3945"/>
<dbReference type="DNASU" id="3518712"/>
<dbReference type="SUPFAM" id="SSF53850">
    <property type="entry name" value="Periplasmic binding protein-like II"/>
    <property type="match status" value="1"/>
</dbReference>
<dbReference type="EMBL" id="CP000083">
    <property type="protein sequence ID" value="AAZ24902.1"/>
    <property type="molecule type" value="Genomic_DNA"/>
</dbReference>
<evidence type="ECO:0000256" key="1">
    <source>
        <dbReference type="ARBA" id="ARBA00009437"/>
    </source>
</evidence>
<dbReference type="InterPro" id="IPR036390">
    <property type="entry name" value="WH_DNA-bd_sf"/>
</dbReference>
<dbReference type="Pfam" id="PF03466">
    <property type="entry name" value="LysR_substrate"/>
    <property type="match status" value="1"/>
</dbReference>
<comment type="similarity">
    <text evidence="1">Belongs to the LysR transcriptional regulatory family.</text>
</comment>
<evidence type="ECO:0000313" key="7">
    <source>
        <dbReference type="Proteomes" id="UP000000547"/>
    </source>
</evidence>
<dbReference type="GO" id="GO:0003700">
    <property type="term" value="F:DNA-binding transcription factor activity"/>
    <property type="evidence" value="ECO:0007669"/>
    <property type="project" value="InterPro"/>
</dbReference>
<proteinExistence type="inferred from homology"/>
<dbReference type="Gene3D" id="1.10.10.10">
    <property type="entry name" value="Winged helix-like DNA-binding domain superfamily/Winged helix DNA-binding domain"/>
    <property type="match status" value="1"/>
</dbReference>
<dbReference type="PANTHER" id="PTHR30537">
    <property type="entry name" value="HTH-TYPE TRANSCRIPTIONAL REGULATOR"/>
    <property type="match status" value="1"/>
</dbReference>
<dbReference type="KEGG" id="cps:CPS_3945"/>
<keyword evidence="2" id="KW-0805">Transcription regulation</keyword>
<accession>Q47X67</accession>
<evidence type="ECO:0000256" key="3">
    <source>
        <dbReference type="ARBA" id="ARBA00023125"/>
    </source>
</evidence>
<dbReference type="CDD" id="cd08432">
    <property type="entry name" value="PBP2_GcdR_TrpI_HvrB_AmpR_like"/>
    <property type="match status" value="1"/>
</dbReference>
<keyword evidence="4" id="KW-0804">Transcription</keyword>
<feature type="domain" description="HTH lysR-type" evidence="5">
    <location>
        <begin position="5"/>
        <end position="62"/>
    </location>
</feature>
<evidence type="ECO:0000256" key="2">
    <source>
        <dbReference type="ARBA" id="ARBA00023015"/>
    </source>
</evidence>
<dbReference type="InterPro" id="IPR000847">
    <property type="entry name" value="LysR_HTH_N"/>
</dbReference>
<dbReference type="AlphaFoldDB" id="Q47X67"/>
<protein>
    <submittedName>
        <fullName evidence="6">Transcription regulator, LysR family</fullName>
    </submittedName>
</protein>
<dbReference type="GO" id="GO:0043565">
    <property type="term" value="F:sequence-specific DNA binding"/>
    <property type="evidence" value="ECO:0007669"/>
    <property type="project" value="TreeGrafter"/>
</dbReference>
<dbReference type="InterPro" id="IPR005119">
    <property type="entry name" value="LysR_subst-bd"/>
</dbReference>
<keyword evidence="3" id="KW-0238">DNA-binding</keyword>
<dbReference type="PROSITE" id="PS50931">
    <property type="entry name" value="HTH_LYSR"/>
    <property type="match status" value="1"/>
</dbReference>
<organism evidence="6 7">
    <name type="scientific">Colwellia psychrerythraea (strain 34H / ATCC BAA-681)</name>
    <name type="common">Vibrio psychroerythus</name>
    <dbReference type="NCBI Taxonomy" id="167879"/>
    <lineage>
        <taxon>Bacteria</taxon>
        <taxon>Pseudomonadati</taxon>
        <taxon>Pseudomonadota</taxon>
        <taxon>Gammaproteobacteria</taxon>
        <taxon>Alteromonadales</taxon>
        <taxon>Colwelliaceae</taxon>
        <taxon>Colwellia</taxon>
    </lineage>
</organism>
<dbReference type="InterPro" id="IPR058163">
    <property type="entry name" value="LysR-type_TF_proteobact-type"/>
</dbReference>
<gene>
    <name evidence="6" type="ordered locus">CPS_3945</name>
</gene>
<evidence type="ECO:0000313" key="6">
    <source>
        <dbReference type="EMBL" id="AAZ24902.1"/>
    </source>
</evidence>
<dbReference type="Pfam" id="PF00126">
    <property type="entry name" value="HTH_1"/>
    <property type="match status" value="1"/>
</dbReference>
<name>Q47X67_COLP3</name>
<dbReference type="PANTHER" id="PTHR30537:SF79">
    <property type="entry name" value="TRANSCRIPTIONAL REGULATOR-RELATED"/>
    <property type="match status" value="1"/>
</dbReference>
<dbReference type="InterPro" id="IPR036388">
    <property type="entry name" value="WH-like_DNA-bd_sf"/>
</dbReference>
<sequence length="303" mass="34685">MKYLPPLKSLQFFLAAGQSKNFKQAAEQLNVTQAAVSQQIRSLEENLQSKLFERTNRHTMLTEKGRTLLPFIQRAFEELSSGIQSITGDQNPQVLRISTVHSFSSLWLIPRLQEFQKLHPEIMVQLAPSSELIDFKQSHIDLAIRMGRGGHSELVQKKVYDDNLTFVASPELLTGINKDIPEQVFRLPWIEDTSIGIQERFQDYCKSVNIKFETLVPVIKTNDALPLIDSAVQGRGFLLVNTSLVIEHLRTGRLVKLLNYSSKSPYSLYLVAPEQQFSWNKVKLFEDWIVPKLLESFSNLEVR</sequence>
<dbReference type="SUPFAM" id="SSF46785">
    <property type="entry name" value="Winged helix' DNA-binding domain"/>
    <property type="match status" value="1"/>
</dbReference>
<dbReference type="PRINTS" id="PR00039">
    <property type="entry name" value="HTHLYSR"/>
</dbReference>
<reference evidence="6" key="1">
    <citation type="journal article" date="2005" name="Proc. Natl. Acad. Sci. U.S.A.">
        <title>The psychrophilic lifestyle as revealed by the genome sequence of Colwellia psychrerythraea 34H through genomic and proteomic analyses.</title>
        <authorList>
            <person name="Methe B.A."/>
            <person name="Nelson K.E."/>
            <person name="Deming J.W."/>
            <person name="Momen B."/>
            <person name="Melamud E."/>
            <person name="Zhang X."/>
            <person name="Moult J."/>
            <person name="Madupu R."/>
            <person name="Nelson W.C."/>
            <person name="Dodson R.J."/>
            <person name="Brinkac L.M."/>
            <person name="Daugherty S.C."/>
            <person name="Durkin A.S."/>
            <person name="DeBoy R.T."/>
            <person name="Kolonay J.F."/>
            <person name="Sullivan S.A."/>
            <person name="Zhou L."/>
            <person name="Davidsen T.M."/>
            <person name="Wu M."/>
            <person name="Huston A.L."/>
            <person name="Lewis M."/>
            <person name="Weaver B."/>
            <person name="Weidman J.F."/>
            <person name="Khouri H."/>
            <person name="Utterback T.R."/>
            <person name="Feldblyum T.V."/>
            <person name="Fraser C.M."/>
        </authorList>
    </citation>
    <scope>NUCLEOTIDE SEQUENCE [LARGE SCALE GENOMIC DNA]</scope>
    <source>
        <strain evidence="6">34H</strain>
    </source>
</reference>
<dbReference type="RefSeq" id="WP_011044689.1">
    <property type="nucleotide sequence ID" value="NC_003910.7"/>
</dbReference>
<dbReference type="Gene3D" id="3.40.190.290">
    <property type="match status" value="1"/>
</dbReference>
<dbReference type="Proteomes" id="UP000000547">
    <property type="component" value="Chromosome"/>
</dbReference>
<evidence type="ECO:0000259" key="5">
    <source>
        <dbReference type="PROSITE" id="PS50931"/>
    </source>
</evidence>
<dbReference type="FunFam" id="1.10.10.10:FF:000001">
    <property type="entry name" value="LysR family transcriptional regulator"/>
    <property type="match status" value="1"/>
</dbReference>